<evidence type="ECO:0000256" key="1">
    <source>
        <dbReference type="SAM" id="SignalP"/>
    </source>
</evidence>
<proteinExistence type="predicted"/>
<accession>A0ABD3BW25</accession>
<dbReference type="AlphaFoldDB" id="A0ABD3BW25"/>
<reference evidence="3" key="1">
    <citation type="journal article" date="2024" name="IScience">
        <title>Strigolactones Initiate the Formation of Haustorium-like Structures in Castilleja.</title>
        <authorList>
            <person name="Buerger M."/>
            <person name="Peterson D."/>
            <person name="Chory J."/>
        </authorList>
    </citation>
    <scope>NUCLEOTIDE SEQUENCE [LARGE SCALE GENOMIC DNA]</scope>
</reference>
<name>A0ABD3BW25_9LAMI</name>
<dbReference type="PROSITE" id="PS51257">
    <property type="entry name" value="PROKAR_LIPOPROTEIN"/>
    <property type="match status" value="1"/>
</dbReference>
<protein>
    <submittedName>
        <fullName evidence="2">Uncharacterized protein</fullName>
    </submittedName>
</protein>
<feature type="signal peptide" evidence="1">
    <location>
        <begin position="1"/>
        <end position="29"/>
    </location>
</feature>
<comment type="caution">
    <text evidence="2">The sequence shown here is derived from an EMBL/GenBank/DDBJ whole genome shotgun (WGS) entry which is preliminary data.</text>
</comment>
<organism evidence="2 3">
    <name type="scientific">Castilleja foliolosa</name>
    <dbReference type="NCBI Taxonomy" id="1961234"/>
    <lineage>
        <taxon>Eukaryota</taxon>
        <taxon>Viridiplantae</taxon>
        <taxon>Streptophyta</taxon>
        <taxon>Embryophyta</taxon>
        <taxon>Tracheophyta</taxon>
        <taxon>Spermatophyta</taxon>
        <taxon>Magnoliopsida</taxon>
        <taxon>eudicotyledons</taxon>
        <taxon>Gunneridae</taxon>
        <taxon>Pentapetalae</taxon>
        <taxon>asterids</taxon>
        <taxon>lamiids</taxon>
        <taxon>Lamiales</taxon>
        <taxon>Orobanchaceae</taxon>
        <taxon>Pedicularideae</taxon>
        <taxon>Castillejinae</taxon>
        <taxon>Castilleja</taxon>
    </lineage>
</organism>
<evidence type="ECO:0000313" key="3">
    <source>
        <dbReference type="Proteomes" id="UP001632038"/>
    </source>
</evidence>
<evidence type="ECO:0000313" key="2">
    <source>
        <dbReference type="EMBL" id="KAL3620897.1"/>
    </source>
</evidence>
<dbReference type="Proteomes" id="UP001632038">
    <property type="component" value="Unassembled WGS sequence"/>
</dbReference>
<keyword evidence="1" id="KW-0732">Signal</keyword>
<feature type="chain" id="PRO_5044851339" evidence="1">
    <location>
        <begin position="30"/>
        <end position="122"/>
    </location>
</feature>
<gene>
    <name evidence="2" type="ORF">CASFOL_035809</name>
</gene>
<dbReference type="EMBL" id="JAVIJP010000066">
    <property type="protein sequence ID" value="KAL3620897.1"/>
    <property type="molecule type" value="Genomic_DNA"/>
</dbReference>
<sequence length="122" mass="14079">MVIPKSQWLFMLVIFSFFMSSCNYLRANAHEPWKPIAKVKSAEAVAWGKLAVEKLNENGLDLVFTRVHQGFTRTEGDKFCIWIKVVCVANNMSHPMYDVKMYQIGGETTCTSFEKKEDHYYG</sequence>
<keyword evidence="3" id="KW-1185">Reference proteome</keyword>